<keyword evidence="3" id="KW-1185">Reference proteome</keyword>
<feature type="compositionally biased region" description="Polar residues" evidence="1">
    <location>
        <begin position="194"/>
        <end position="222"/>
    </location>
</feature>
<name>A0A3N4IQ70_ASCIM</name>
<evidence type="ECO:0000313" key="2">
    <source>
        <dbReference type="EMBL" id="RPA88312.1"/>
    </source>
</evidence>
<dbReference type="AlphaFoldDB" id="A0A3N4IQ70"/>
<dbReference type="OrthoDB" id="3359351at2759"/>
<gene>
    <name evidence="2" type="ORF">BJ508DRAFT_371730</name>
</gene>
<feature type="region of interest" description="Disordered" evidence="1">
    <location>
        <begin position="396"/>
        <end position="418"/>
    </location>
</feature>
<sequence length="642" mass="71666">MTTSAFLINHVYTVTIEVVPLPLDPTKPGFRKLVDVFANVELANAAARQCALFGTYENEFRPSKTQIEKGERQTKILSRDLEYLVEGRAKLSLANRYFDHRTGALTYTLIVKECPAFRGFPPIKGRRVIAHVKREELMDERKPITPAMAANETRFLPKSKNLGRFLDKRHRAKLVDPQLLSNSACTSRDIGPSLSDSSTLVSPTSDTPSINSGPEESQTPSMDSLEGSIGSIDEITNQQSWFPNAFPEECEMAGIQKSGDNTQSAPDSRICSPTGPGDDDLIDLAGFEVSHGARDLAGLVRDDLSQSSISTKRACDTGRSTHISNWEQQLAEDHERWKSNGAWRKAGHEEEDSSSETWHDALPATIADMDGGDIIRKNMEKYHEQIIESGKDSMMQLATTSSSEASSSPQVAPGAAGQSTIANSHLSTLQELLKKSNLHNDLRPETFGEFAGLRICQFLHDIECAEVNSGLDSADIAKFLPRCLLGNAALWFRGLPIEKQQRLVSSLDEFYNALYEEFSYLIPKEKAEALDYHYDPAHHMSIRSYYYTKILKLRQTDPRISDDDVLDLVWKGLQRHAPDLARASAGCLTLKELKDTLFTTDYVPKTRKKSKKVKQIRGLSREYKLAYTPNGADEEDVYESCY</sequence>
<dbReference type="EMBL" id="ML119645">
    <property type="protein sequence ID" value="RPA88312.1"/>
    <property type="molecule type" value="Genomic_DNA"/>
</dbReference>
<feature type="region of interest" description="Disordered" evidence="1">
    <location>
        <begin position="185"/>
        <end position="228"/>
    </location>
</feature>
<evidence type="ECO:0000313" key="3">
    <source>
        <dbReference type="Proteomes" id="UP000275078"/>
    </source>
</evidence>
<evidence type="ECO:0000256" key="1">
    <source>
        <dbReference type="SAM" id="MobiDB-lite"/>
    </source>
</evidence>
<organism evidence="2 3">
    <name type="scientific">Ascobolus immersus RN42</name>
    <dbReference type="NCBI Taxonomy" id="1160509"/>
    <lineage>
        <taxon>Eukaryota</taxon>
        <taxon>Fungi</taxon>
        <taxon>Dikarya</taxon>
        <taxon>Ascomycota</taxon>
        <taxon>Pezizomycotina</taxon>
        <taxon>Pezizomycetes</taxon>
        <taxon>Pezizales</taxon>
        <taxon>Ascobolaceae</taxon>
        <taxon>Ascobolus</taxon>
    </lineage>
</organism>
<protein>
    <submittedName>
        <fullName evidence="2">Uncharacterized protein</fullName>
    </submittedName>
</protein>
<accession>A0A3N4IQ70</accession>
<feature type="region of interest" description="Disordered" evidence="1">
    <location>
        <begin position="257"/>
        <end position="277"/>
    </location>
</feature>
<proteinExistence type="predicted"/>
<dbReference type="Proteomes" id="UP000275078">
    <property type="component" value="Unassembled WGS sequence"/>
</dbReference>
<feature type="compositionally biased region" description="Low complexity" evidence="1">
    <location>
        <begin position="398"/>
        <end position="408"/>
    </location>
</feature>
<reference evidence="2 3" key="1">
    <citation type="journal article" date="2018" name="Nat. Ecol. Evol.">
        <title>Pezizomycetes genomes reveal the molecular basis of ectomycorrhizal truffle lifestyle.</title>
        <authorList>
            <person name="Murat C."/>
            <person name="Payen T."/>
            <person name="Noel B."/>
            <person name="Kuo A."/>
            <person name="Morin E."/>
            <person name="Chen J."/>
            <person name="Kohler A."/>
            <person name="Krizsan K."/>
            <person name="Balestrini R."/>
            <person name="Da Silva C."/>
            <person name="Montanini B."/>
            <person name="Hainaut M."/>
            <person name="Levati E."/>
            <person name="Barry K.W."/>
            <person name="Belfiori B."/>
            <person name="Cichocki N."/>
            <person name="Clum A."/>
            <person name="Dockter R.B."/>
            <person name="Fauchery L."/>
            <person name="Guy J."/>
            <person name="Iotti M."/>
            <person name="Le Tacon F."/>
            <person name="Lindquist E.A."/>
            <person name="Lipzen A."/>
            <person name="Malagnac F."/>
            <person name="Mello A."/>
            <person name="Molinier V."/>
            <person name="Miyauchi S."/>
            <person name="Poulain J."/>
            <person name="Riccioni C."/>
            <person name="Rubini A."/>
            <person name="Sitrit Y."/>
            <person name="Splivallo R."/>
            <person name="Traeger S."/>
            <person name="Wang M."/>
            <person name="Zifcakova L."/>
            <person name="Wipf D."/>
            <person name="Zambonelli A."/>
            <person name="Paolocci F."/>
            <person name="Nowrousian M."/>
            <person name="Ottonello S."/>
            <person name="Baldrian P."/>
            <person name="Spatafora J.W."/>
            <person name="Henrissat B."/>
            <person name="Nagy L.G."/>
            <person name="Aury J.M."/>
            <person name="Wincker P."/>
            <person name="Grigoriev I.V."/>
            <person name="Bonfante P."/>
            <person name="Martin F.M."/>
        </authorList>
    </citation>
    <scope>NUCLEOTIDE SEQUENCE [LARGE SCALE GENOMIC DNA]</scope>
    <source>
        <strain evidence="2 3">RN42</strain>
    </source>
</reference>